<dbReference type="Gene3D" id="3.40.50.300">
    <property type="entry name" value="P-loop containing nucleotide triphosphate hydrolases"/>
    <property type="match status" value="1"/>
</dbReference>
<keyword evidence="1" id="KW-0813">Transport</keyword>
<dbReference type="CDD" id="cd03230">
    <property type="entry name" value="ABC_DR_subfamily_A"/>
    <property type="match status" value="1"/>
</dbReference>
<sequence>MISIRNLSKKFGTKEVLHQIQLDYEQGKVYGIVGENGAGKTTFFRCIAGLEDYEGEISSDLTPLKNHLGLLLTEPFFFPKITGKEYLQLLCQARDVQISNMEDKNVFDLPLNQYAATYSTGMKKKLALTAILLQGNEYFILDEPFNGVDIQSNILITEIIHQLKALNKTVIISSHIFSTLSDTCDEIHVMNQGNLIKSVQKPDFAILETEIKQMTLGKKLDKLGLT</sequence>
<dbReference type="RefSeq" id="WP_109322568.1">
    <property type="nucleotide sequence ID" value="NZ_CP029346.1"/>
</dbReference>
<dbReference type="SUPFAM" id="SSF52540">
    <property type="entry name" value="P-loop containing nucleoside triphosphate hydrolases"/>
    <property type="match status" value="1"/>
</dbReference>
<evidence type="ECO:0000256" key="2">
    <source>
        <dbReference type="ARBA" id="ARBA00022741"/>
    </source>
</evidence>
<evidence type="ECO:0000256" key="1">
    <source>
        <dbReference type="ARBA" id="ARBA00022448"/>
    </source>
</evidence>
<dbReference type="OrthoDB" id="9801987at2"/>
<dbReference type="InterPro" id="IPR003593">
    <property type="entry name" value="AAA+_ATPase"/>
</dbReference>
<dbReference type="PANTHER" id="PTHR42939">
    <property type="entry name" value="ABC TRANSPORTER ATP-BINDING PROTEIN ALBC-RELATED"/>
    <property type="match status" value="1"/>
</dbReference>
<accession>A0A2S2DTW5</accession>
<dbReference type="KEGG" id="psez:HME7025_00975"/>
<evidence type="ECO:0000313" key="5">
    <source>
        <dbReference type="EMBL" id="AWL08844.1"/>
    </source>
</evidence>
<evidence type="ECO:0000259" key="4">
    <source>
        <dbReference type="PROSITE" id="PS50893"/>
    </source>
</evidence>
<dbReference type="InterPro" id="IPR027417">
    <property type="entry name" value="P-loop_NTPase"/>
</dbReference>
<keyword evidence="6" id="KW-1185">Reference proteome</keyword>
<dbReference type="GO" id="GO:0005524">
    <property type="term" value="F:ATP binding"/>
    <property type="evidence" value="ECO:0007669"/>
    <property type="project" value="UniProtKB-KW"/>
</dbReference>
<dbReference type="Proteomes" id="UP000245468">
    <property type="component" value="Chromosome"/>
</dbReference>
<protein>
    <submittedName>
        <fullName evidence="5">Galactose/methyl galactoside import ATP-binding protein MglA</fullName>
    </submittedName>
</protein>
<dbReference type="GO" id="GO:0016887">
    <property type="term" value="F:ATP hydrolysis activity"/>
    <property type="evidence" value="ECO:0007669"/>
    <property type="project" value="InterPro"/>
</dbReference>
<organism evidence="5 6">
    <name type="scientific">Aquirufa nivalisilvae</name>
    <dbReference type="NCBI Taxonomy" id="2516557"/>
    <lineage>
        <taxon>Bacteria</taxon>
        <taxon>Pseudomonadati</taxon>
        <taxon>Bacteroidota</taxon>
        <taxon>Cytophagia</taxon>
        <taxon>Cytophagales</taxon>
        <taxon>Flectobacillaceae</taxon>
        <taxon>Aquirufa</taxon>
    </lineage>
</organism>
<feature type="domain" description="ABC transporter" evidence="4">
    <location>
        <begin position="2"/>
        <end position="217"/>
    </location>
</feature>
<keyword evidence="3 5" id="KW-0067">ATP-binding</keyword>
<dbReference type="AlphaFoldDB" id="A0A2S2DTW5"/>
<gene>
    <name evidence="5" type="ORF">HME7025_00975</name>
</gene>
<evidence type="ECO:0000313" key="6">
    <source>
        <dbReference type="Proteomes" id="UP000245468"/>
    </source>
</evidence>
<reference evidence="6" key="1">
    <citation type="submission" date="2018-05" db="EMBL/GenBank/DDBJ databases">
        <title>Pseudarcicella sp. HME7025 Genome sequencing and assembly.</title>
        <authorList>
            <person name="Kim H."/>
            <person name="Kang H."/>
            <person name="Joh K."/>
        </authorList>
    </citation>
    <scope>NUCLEOTIDE SEQUENCE [LARGE SCALE GENOMIC DNA]</scope>
    <source>
        <strain evidence="6">HME7025</strain>
    </source>
</reference>
<proteinExistence type="predicted"/>
<dbReference type="InterPro" id="IPR051782">
    <property type="entry name" value="ABC_Transporter_VariousFunc"/>
</dbReference>
<dbReference type="EMBL" id="CP029346">
    <property type="protein sequence ID" value="AWL08844.1"/>
    <property type="molecule type" value="Genomic_DNA"/>
</dbReference>
<dbReference type="PROSITE" id="PS50893">
    <property type="entry name" value="ABC_TRANSPORTER_2"/>
    <property type="match status" value="1"/>
</dbReference>
<evidence type="ECO:0000256" key="3">
    <source>
        <dbReference type="ARBA" id="ARBA00022840"/>
    </source>
</evidence>
<name>A0A2S2DTW5_9BACT</name>
<keyword evidence="2" id="KW-0547">Nucleotide-binding</keyword>
<dbReference type="Pfam" id="PF00005">
    <property type="entry name" value="ABC_tran"/>
    <property type="match status" value="1"/>
</dbReference>
<dbReference type="SMART" id="SM00382">
    <property type="entry name" value="AAA"/>
    <property type="match status" value="1"/>
</dbReference>
<dbReference type="PANTHER" id="PTHR42939:SF1">
    <property type="entry name" value="ABC TRANSPORTER ATP-BINDING PROTEIN ALBC-RELATED"/>
    <property type="match status" value="1"/>
</dbReference>
<dbReference type="InterPro" id="IPR003439">
    <property type="entry name" value="ABC_transporter-like_ATP-bd"/>
</dbReference>